<keyword evidence="4" id="KW-1185">Reference proteome</keyword>
<dbReference type="EMBL" id="KL648534">
    <property type="protein sequence ID" value="KEY69299.1"/>
    <property type="molecule type" value="Genomic_DNA"/>
</dbReference>
<reference evidence="3 4" key="1">
    <citation type="journal article" date="2014" name="BMC Genomics">
        <title>Comparative genome sequencing reveals chemotype-specific gene clusters in the toxigenic black mold Stachybotrys.</title>
        <authorList>
            <person name="Semeiks J."/>
            <person name="Borek D."/>
            <person name="Otwinowski Z."/>
            <person name="Grishin N.V."/>
        </authorList>
    </citation>
    <scope>NUCLEOTIDE SEQUENCE [LARGE SCALE GENOMIC DNA]</scope>
    <source>
        <strain evidence="4">CBS 109288 / IBT 7711</strain>
    </source>
</reference>
<evidence type="ECO:0000313" key="4">
    <source>
        <dbReference type="Proteomes" id="UP000028045"/>
    </source>
</evidence>
<sequence length="591" mass="66475">MARTYPAIHVATPRAGLEIVCRIAWSGSARGTAAEKDIQAEFRRTISSLAMTPELGPIMVVASKARRRLRELCIDIDETTKHRQGLHDILLDHEYVTECLEQFNIWAGILGVFQLGGSSLDSRLYTHDLVREVLRLLKQLDGFAESLRGIIDGSREHKTWTRTSTLIQPGEMLDLNYRGDEDSDVLLTPETDEGSQPIDEIFTESQDLYLLINESVTSLLRFSIQKSTIIQNFYPAAAQNHALLERLAKANTQRRQWVWYRKRRREKLLVDFSRQKPGQVPFSYMGEHQEDDEEEEEEMEEKGELCTREEAASSVLSGTKATTFVSFAPSAVVQSVVPDTVFGHSSRTSADERRIMVPSLPTSSHDRIKLDEVVYKICRPLDYIHASNCPFCDYPPILHHRYTEDEVSKLPVETFGKHLGRHLEQLALFAIPMSDLIDEEYDASDRAGAAGDDDVGSEDENSDIDGVCDLPESLTRTQDLAMKWQSPQDFTPPLEDFDTEEADLLPDKEESSEVRHGTLAQTRIERAYKVGWTPLMVACQVDSLEIVTMLLDAGANPAPKSPMLKTALGIAKGNGRTEIVEYPTRRLGVGH</sequence>
<feature type="region of interest" description="Disordered" evidence="2">
    <location>
        <begin position="446"/>
        <end position="467"/>
    </location>
</feature>
<feature type="repeat" description="ANK" evidence="1">
    <location>
        <begin position="530"/>
        <end position="562"/>
    </location>
</feature>
<dbReference type="PANTHER" id="PTHR35391">
    <property type="entry name" value="C2H2-TYPE DOMAIN-CONTAINING PROTEIN-RELATED"/>
    <property type="match status" value="1"/>
</dbReference>
<evidence type="ECO:0000256" key="1">
    <source>
        <dbReference type="PROSITE-ProRule" id="PRU00023"/>
    </source>
</evidence>
<dbReference type="PANTHER" id="PTHR35391:SF5">
    <property type="entry name" value="DUF6590 DOMAIN-CONTAINING PROTEIN"/>
    <property type="match status" value="1"/>
</dbReference>
<dbReference type="OrthoDB" id="6133115at2759"/>
<dbReference type="InterPro" id="IPR036770">
    <property type="entry name" value="Ankyrin_rpt-contain_sf"/>
</dbReference>
<dbReference type="AlphaFoldDB" id="A0A084AVH0"/>
<gene>
    <name evidence="3" type="ORF">S7711_01749</name>
</gene>
<protein>
    <submittedName>
        <fullName evidence="3">Uncharacterized protein</fullName>
    </submittedName>
</protein>
<name>A0A084AVH0_STACB</name>
<evidence type="ECO:0000256" key="2">
    <source>
        <dbReference type="SAM" id="MobiDB-lite"/>
    </source>
</evidence>
<feature type="compositionally biased region" description="Acidic residues" evidence="2">
    <location>
        <begin position="451"/>
        <end position="463"/>
    </location>
</feature>
<dbReference type="Pfam" id="PF00023">
    <property type="entry name" value="Ank"/>
    <property type="match status" value="1"/>
</dbReference>
<dbReference type="SUPFAM" id="SSF48403">
    <property type="entry name" value="Ankyrin repeat"/>
    <property type="match status" value="1"/>
</dbReference>
<dbReference type="InterPro" id="IPR002110">
    <property type="entry name" value="Ankyrin_rpt"/>
</dbReference>
<keyword evidence="1" id="KW-0040">ANK repeat</keyword>
<dbReference type="PROSITE" id="PS50297">
    <property type="entry name" value="ANK_REP_REGION"/>
    <property type="match status" value="1"/>
</dbReference>
<dbReference type="SMART" id="SM00248">
    <property type="entry name" value="ANK"/>
    <property type="match status" value="1"/>
</dbReference>
<organism evidence="3 4">
    <name type="scientific">Stachybotrys chartarum (strain CBS 109288 / IBT 7711)</name>
    <name type="common">Toxic black mold</name>
    <name type="synonym">Stilbospora chartarum</name>
    <dbReference type="NCBI Taxonomy" id="1280523"/>
    <lineage>
        <taxon>Eukaryota</taxon>
        <taxon>Fungi</taxon>
        <taxon>Dikarya</taxon>
        <taxon>Ascomycota</taxon>
        <taxon>Pezizomycotina</taxon>
        <taxon>Sordariomycetes</taxon>
        <taxon>Hypocreomycetidae</taxon>
        <taxon>Hypocreales</taxon>
        <taxon>Stachybotryaceae</taxon>
        <taxon>Stachybotrys</taxon>
    </lineage>
</organism>
<accession>A0A084AVH0</accession>
<dbReference type="Proteomes" id="UP000028045">
    <property type="component" value="Unassembled WGS sequence"/>
</dbReference>
<evidence type="ECO:0000313" key="3">
    <source>
        <dbReference type="EMBL" id="KEY69299.1"/>
    </source>
</evidence>
<dbReference type="Gene3D" id="1.25.40.20">
    <property type="entry name" value="Ankyrin repeat-containing domain"/>
    <property type="match status" value="1"/>
</dbReference>
<proteinExistence type="predicted"/>
<dbReference type="PROSITE" id="PS50088">
    <property type="entry name" value="ANK_REPEAT"/>
    <property type="match status" value="1"/>
</dbReference>
<dbReference type="HOGENOM" id="CLU_461637_0_0_1"/>